<dbReference type="InterPro" id="IPR043128">
    <property type="entry name" value="Rev_trsase/Diguanyl_cyclase"/>
</dbReference>
<dbReference type="Pfam" id="PF17919">
    <property type="entry name" value="RT_RNaseH_2"/>
    <property type="match status" value="1"/>
</dbReference>
<dbReference type="InterPro" id="IPR043502">
    <property type="entry name" value="DNA/RNA_pol_sf"/>
</dbReference>
<dbReference type="AlphaFoldDB" id="A0A388LPB7"/>
<evidence type="ECO:0000313" key="5">
    <source>
        <dbReference type="EMBL" id="GBG84052.1"/>
    </source>
</evidence>
<dbReference type="FunFam" id="3.30.70.270:FF:000020">
    <property type="entry name" value="Transposon Tf2-6 polyprotein-like Protein"/>
    <property type="match status" value="1"/>
</dbReference>
<dbReference type="OrthoDB" id="10265862at2759"/>
<feature type="region of interest" description="Disordered" evidence="2">
    <location>
        <begin position="90"/>
        <end position="141"/>
    </location>
</feature>
<dbReference type="Gramene" id="GBG84052">
    <property type="protein sequence ID" value="GBG84052"/>
    <property type="gene ID" value="CBR_g37928"/>
</dbReference>
<organism evidence="5 6">
    <name type="scientific">Chara braunii</name>
    <name type="common">Braun's stonewort</name>
    <dbReference type="NCBI Taxonomy" id="69332"/>
    <lineage>
        <taxon>Eukaryota</taxon>
        <taxon>Viridiplantae</taxon>
        <taxon>Streptophyta</taxon>
        <taxon>Charophyceae</taxon>
        <taxon>Charales</taxon>
        <taxon>Characeae</taxon>
        <taxon>Chara</taxon>
    </lineage>
</organism>
<dbReference type="EMBL" id="BFEA01000462">
    <property type="protein sequence ID" value="GBG84052.1"/>
    <property type="molecule type" value="Genomic_DNA"/>
</dbReference>
<evidence type="ECO:0008006" key="7">
    <source>
        <dbReference type="Google" id="ProtNLM"/>
    </source>
</evidence>
<feature type="compositionally biased region" description="Acidic residues" evidence="2">
    <location>
        <begin position="248"/>
        <end position="257"/>
    </location>
</feature>
<dbReference type="SUPFAM" id="SSF56672">
    <property type="entry name" value="DNA/RNA polymerases"/>
    <property type="match status" value="1"/>
</dbReference>
<dbReference type="PANTHER" id="PTHR37984:SF5">
    <property type="entry name" value="PROTEIN NYNRIN-LIKE"/>
    <property type="match status" value="1"/>
</dbReference>
<dbReference type="STRING" id="69332.A0A388LPB7"/>
<dbReference type="Gene3D" id="3.30.70.270">
    <property type="match status" value="1"/>
</dbReference>
<evidence type="ECO:0000259" key="4">
    <source>
        <dbReference type="Pfam" id="PF18266"/>
    </source>
</evidence>
<feature type="compositionally biased region" description="Pro residues" evidence="2">
    <location>
        <begin position="892"/>
        <end position="904"/>
    </location>
</feature>
<comment type="caution">
    <text evidence="5">The sequence shown here is derived from an EMBL/GenBank/DDBJ whole genome shotgun (WGS) entry which is preliminary data.</text>
</comment>
<evidence type="ECO:0000313" key="6">
    <source>
        <dbReference type="Proteomes" id="UP000265515"/>
    </source>
</evidence>
<accession>A0A388LPB7</accession>
<dbReference type="GO" id="GO:0003824">
    <property type="term" value="F:catalytic activity"/>
    <property type="evidence" value="ECO:0007669"/>
    <property type="project" value="UniProtKB-KW"/>
</dbReference>
<proteinExistence type="predicted"/>
<gene>
    <name evidence="5" type="ORF">CBR_g37928</name>
</gene>
<dbReference type="Pfam" id="PF18266">
    <property type="entry name" value="Ncstrn_small"/>
    <property type="match status" value="1"/>
</dbReference>
<name>A0A388LPB7_CHABU</name>
<dbReference type="Proteomes" id="UP000265515">
    <property type="component" value="Unassembled WGS sequence"/>
</dbReference>
<dbReference type="PANTHER" id="PTHR37984">
    <property type="entry name" value="PROTEIN CBG26694"/>
    <property type="match status" value="1"/>
</dbReference>
<protein>
    <recommendedName>
        <fullName evidence="7">Reverse transcriptase/retrotransposon-derived protein RNase H-like domain-containing protein</fullName>
    </recommendedName>
</protein>
<dbReference type="InterPro" id="IPR041084">
    <property type="entry name" value="Ncstrn_small"/>
</dbReference>
<feature type="region of interest" description="Disordered" evidence="2">
    <location>
        <begin position="220"/>
        <end position="257"/>
    </location>
</feature>
<feature type="region of interest" description="Disordered" evidence="2">
    <location>
        <begin position="882"/>
        <end position="1039"/>
    </location>
</feature>
<dbReference type="SUPFAM" id="SSF48371">
    <property type="entry name" value="ARM repeat"/>
    <property type="match status" value="1"/>
</dbReference>
<keyword evidence="1" id="KW-0511">Multifunctional enzyme</keyword>
<evidence type="ECO:0000256" key="1">
    <source>
        <dbReference type="ARBA" id="ARBA00023268"/>
    </source>
</evidence>
<sequence>MKSRTWKWNDIEKRLVKAGVTIRKAEEPAVQIRAQIHGTIGEAKFLHTNTGGEEGERFDFRMDERVYSEMNAMSKADHTIHPTNLADTGAAGGVKMVGPGGGRNESVASEGCGDGQDDDQGSTRDSTFNCGSAGGGGKRKNVRQQTFDAIADVMDKHGKLMATTVDNASKRQCLVLTRQSDILEREVEVQKQHYEKADLGNLMMCNAFLEIAKAIRKERRDSGLGKGGEGQKGRGHVPRSKRLRVDEASSENDDDFQSEEVVVVHAQRMSGSQRLGFGQDGVLRDQLAAIGQVVAGGAVGVSPRTHKTQGIVINEARVQRQVVGVGEEMASGVRAPIVPVVGGGRLDKAVIGAVQPCQALPVQQASAHRGETGNAHHPRVDLQVVVEVEWLCSCRVIHHRRLHYGRRTSCLVGLEWSRVVSPTLIYYTLQMKMDMPLWFAGVKIVDKPEDDDMTAQQEATILRMVECWTDALWCGQWADGGKLKQERLTRLADCLRVLLSACMWIMRMGGDDDRSHYEAGLYASLTAKPTLIAAGSYIFNWTRHIVDSANLVLDRLGKPYLKLGEYSHCILEWVDCGLVCDHNAALKNAAEAAKHDWTDSGPPAVLQRMKMAVTASDMRGHLEGQSVGVVVLRGEALRSPGGGAFDAGFKVALEKSEFFLSEISFLGYIVTVDGLKPDPRKVAAVQDAPAPVTLTQVRAILGLASYYQCFIKGFVGIAKPLTNLLKKEKQLIWTPECEAAFQALKEALTSAPVLARPDPTRPFALYTDWQPQAISAVLTQHDKDGREHIIEYASKKLSQAQANYEACKAEKEGMVALYPFAQLQTIDPGLLELIHLELLSIAQVIASEEEEIQPRLRTATAPRRTYNAVVIPDYIAQRAERLEDFPEERPLRPPSSYPRPAPPKAPKKTPKRKRRHPSPGAQGSRIGGGEEVIQPPRTRIPNPVPGSAATLVKETIVPSPPIPRVPDLNLDGVGPSSAAAAGGGSRMGFLDPISRPPEETDEEEDAEEDEEEEEDDDDDDDDDDEEEKEEEGDYTMSCTWQRKGAGIMERRKSRGCCGDTPQAFASEKYGEVMERVKDRRGRLTSTLWLLLLVSIFLPAGWSKSLQSVPELENAMYKIIDNTPCVRLLTLSGEIGCSNPGRTVVRAPIQRITDPAEQVKGFHSILLPIETFAPFMTRLRQDGKLAAMVAGVIVEMQETDGPGNHSLKAFSPASQFPQAEFAPYKDHVWNREGSDISRQRYNFPVVLLSKSSTQLFHKVRVAFRRPQASATGDQP</sequence>
<dbReference type="InterPro" id="IPR016024">
    <property type="entry name" value="ARM-type_fold"/>
</dbReference>
<dbReference type="InterPro" id="IPR041577">
    <property type="entry name" value="RT_RNaseH_2"/>
</dbReference>
<feature type="domain" description="Reverse transcriptase/retrotransposon-derived protein RNase H-like" evidence="3">
    <location>
        <begin position="733"/>
        <end position="810"/>
    </location>
</feature>
<feature type="domain" description="Nicastrin small lobe" evidence="4">
    <location>
        <begin position="1123"/>
        <end position="1258"/>
    </location>
</feature>
<feature type="compositionally biased region" description="Acidic residues" evidence="2">
    <location>
        <begin position="999"/>
        <end position="1033"/>
    </location>
</feature>
<feature type="compositionally biased region" description="Basic residues" evidence="2">
    <location>
        <begin position="233"/>
        <end position="242"/>
    </location>
</feature>
<dbReference type="InterPro" id="IPR050951">
    <property type="entry name" value="Retrovirus_Pol_polyprotein"/>
</dbReference>
<feature type="compositionally biased region" description="Basic residues" evidence="2">
    <location>
        <begin position="905"/>
        <end position="917"/>
    </location>
</feature>
<feature type="compositionally biased region" description="Basic and acidic residues" evidence="2">
    <location>
        <begin position="882"/>
        <end position="891"/>
    </location>
</feature>
<keyword evidence="6" id="KW-1185">Reference proteome</keyword>
<evidence type="ECO:0000256" key="2">
    <source>
        <dbReference type="SAM" id="MobiDB-lite"/>
    </source>
</evidence>
<evidence type="ECO:0000259" key="3">
    <source>
        <dbReference type="Pfam" id="PF17919"/>
    </source>
</evidence>
<dbReference type="Gene3D" id="3.10.20.370">
    <property type="match status" value="1"/>
</dbReference>
<reference evidence="5 6" key="1">
    <citation type="journal article" date="2018" name="Cell">
        <title>The Chara Genome: Secondary Complexity and Implications for Plant Terrestrialization.</title>
        <authorList>
            <person name="Nishiyama T."/>
            <person name="Sakayama H."/>
            <person name="Vries J.D."/>
            <person name="Buschmann H."/>
            <person name="Saint-Marcoux D."/>
            <person name="Ullrich K.K."/>
            <person name="Haas F.B."/>
            <person name="Vanderstraeten L."/>
            <person name="Becker D."/>
            <person name="Lang D."/>
            <person name="Vosolsobe S."/>
            <person name="Rombauts S."/>
            <person name="Wilhelmsson P.K.I."/>
            <person name="Janitza P."/>
            <person name="Kern R."/>
            <person name="Heyl A."/>
            <person name="Rumpler F."/>
            <person name="Villalobos L.I.A.C."/>
            <person name="Clay J.M."/>
            <person name="Skokan R."/>
            <person name="Toyoda A."/>
            <person name="Suzuki Y."/>
            <person name="Kagoshima H."/>
            <person name="Schijlen E."/>
            <person name="Tajeshwar N."/>
            <person name="Catarino B."/>
            <person name="Hetherington A.J."/>
            <person name="Saltykova A."/>
            <person name="Bonnot C."/>
            <person name="Breuninger H."/>
            <person name="Symeonidi A."/>
            <person name="Radhakrishnan G.V."/>
            <person name="Van Nieuwerburgh F."/>
            <person name="Deforce D."/>
            <person name="Chang C."/>
            <person name="Karol K.G."/>
            <person name="Hedrich R."/>
            <person name="Ulvskov P."/>
            <person name="Glockner G."/>
            <person name="Delwiche C.F."/>
            <person name="Petrasek J."/>
            <person name="Van de Peer Y."/>
            <person name="Friml J."/>
            <person name="Beilby M."/>
            <person name="Dolan L."/>
            <person name="Kohara Y."/>
            <person name="Sugano S."/>
            <person name="Fujiyama A."/>
            <person name="Delaux P.-M."/>
            <person name="Quint M."/>
            <person name="TheiBen G."/>
            <person name="Hagemann M."/>
            <person name="Harholt J."/>
            <person name="Dunand C."/>
            <person name="Zachgo S."/>
            <person name="Langdale J."/>
            <person name="Maumus F."/>
            <person name="Straeten D.V.D."/>
            <person name="Gould S.B."/>
            <person name="Rensing S.A."/>
        </authorList>
    </citation>
    <scope>NUCLEOTIDE SEQUENCE [LARGE SCALE GENOMIC DNA]</scope>
    <source>
        <strain evidence="5 6">S276</strain>
    </source>
</reference>